<dbReference type="InterPro" id="IPR000905">
    <property type="entry name" value="Gcp-like_dom"/>
</dbReference>
<evidence type="ECO:0000259" key="1">
    <source>
        <dbReference type="Pfam" id="PF00814"/>
    </source>
</evidence>
<dbReference type="InterPro" id="IPR043129">
    <property type="entry name" value="ATPase_NBD"/>
</dbReference>
<organism evidence="2 3">
    <name type="scientific">Flavobacterium aurantiibacter</name>
    <dbReference type="NCBI Taxonomy" id="2023067"/>
    <lineage>
        <taxon>Bacteria</taxon>
        <taxon>Pseudomonadati</taxon>
        <taxon>Bacteroidota</taxon>
        <taxon>Flavobacteriia</taxon>
        <taxon>Flavobacteriales</taxon>
        <taxon>Flavobacteriaceae</taxon>
        <taxon>Flavobacterium</taxon>
    </lineage>
</organism>
<comment type="caution">
    <text evidence="2">The sequence shown here is derived from an EMBL/GenBank/DDBJ whole genome shotgun (WGS) entry which is preliminary data.</text>
</comment>
<dbReference type="Proteomes" id="UP000216035">
    <property type="component" value="Unassembled WGS sequence"/>
</dbReference>
<dbReference type="Pfam" id="PF00814">
    <property type="entry name" value="TsaD"/>
    <property type="match status" value="1"/>
</dbReference>
<gene>
    <name evidence="2" type="primary">tsaB</name>
    <name evidence="2" type="ORF">CHX27_12290</name>
</gene>
<dbReference type="CDD" id="cd24032">
    <property type="entry name" value="ASKHA_NBD_TsaB"/>
    <property type="match status" value="1"/>
</dbReference>
<reference evidence="2 3" key="1">
    <citation type="submission" date="2017-07" db="EMBL/GenBank/DDBJ databases">
        <title>Flavobacterium cyanobacteriorum sp. nov., isolated from cyanobacterial aggregates in a eutrophic lake.</title>
        <authorList>
            <person name="Cai H."/>
        </authorList>
    </citation>
    <scope>NUCLEOTIDE SEQUENCE [LARGE SCALE GENOMIC DNA]</scope>
    <source>
        <strain evidence="2 3">TH167</strain>
    </source>
</reference>
<dbReference type="AlphaFoldDB" id="A0A255ZL61"/>
<feature type="domain" description="Gcp-like" evidence="1">
    <location>
        <begin position="38"/>
        <end position="192"/>
    </location>
</feature>
<dbReference type="GO" id="GO:0016740">
    <property type="term" value="F:transferase activity"/>
    <property type="evidence" value="ECO:0007669"/>
    <property type="project" value="UniProtKB-KW"/>
</dbReference>
<protein>
    <submittedName>
        <fullName evidence="2">tRNA (Adenosine(37)-N6)-threonylcarbamoyltransferase complex dimerization subunit type 1 TsaB</fullName>
    </submittedName>
</protein>
<name>A0A255ZL61_9FLAO</name>
<sequence length="222" mass="23970">MALILCLETATKNCSVALSKDGAFLAAKEFAGENYSQAELLHTFIQNVLDEAGVKFADLAAVAVSAGPGSYTGLRIGVAAAKGLCYALSIPLISVSTLEVLATPKQLHSGYKVPMLDARRMEVYTAVYDANNQIIEPVSAKILDEHSFENFSETLVLFGDGATKCKELFAHRTNIIIDESLPYPSAKDMLALAHKRFTDGAFEDVAYFEPFYLKDFIAGGGK</sequence>
<evidence type="ECO:0000313" key="3">
    <source>
        <dbReference type="Proteomes" id="UP000216035"/>
    </source>
</evidence>
<dbReference type="GO" id="GO:0005829">
    <property type="term" value="C:cytosol"/>
    <property type="evidence" value="ECO:0007669"/>
    <property type="project" value="TreeGrafter"/>
</dbReference>
<dbReference type="NCBIfam" id="TIGR03725">
    <property type="entry name" value="T6A_YeaZ"/>
    <property type="match status" value="1"/>
</dbReference>
<dbReference type="SUPFAM" id="SSF53067">
    <property type="entry name" value="Actin-like ATPase domain"/>
    <property type="match status" value="2"/>
</dbReference>
<dbReference type="RefSeq" id="WP_094487069.1">
    <property type="nucleotide sequence ID" value="NZ_NOXX01000215.1"/>
</dbReference>
<dbReference type="GO" id="GO:0002949">
    <property type="term" value="P:tRNA threonylcarbamoyladenosine modification"/>
    <property type="evidence" value="ECO:0007669"/>
    <property type="project" value="InterPro"/>
</dbReference>
<accession>A0A255ZL61</accession>
<dbReference type="OrthoDB" id="9784166at2"/>
<dbReference type="Gene3D" id="3.30.420.40">
    <property type="match status" value="2"/>
</dbReference>
<dbReference type="EMBL" id="NOXX01000215">
    <property type="protein sequence ID" value="OYQ42273.1"/>
    <property type="molecule type" value="Genomic_DNA"/>
</dbReference>
<evidence type="ECO:0000313" key="2">
    <source>
        <dbReference type="EMBL" id="OYQ42273.1"/>
    </source>
</evidence>
<keyword evidence="3" id="KW-1185">Reference proteome</keyword>
<dbReference type="PANTHER" id="PTHR11735">
    <property type="entry name" value="TRNA N6-ADENOSINE THREONYLCARBAMOYLTRANSFERASE"/>
    <property type="match status" value="1"/>
</dbReference>
<keyword evidence="2" id="KW-0808">Transferase</keyword>
<dbReference type="InterPro" id="IPR022496">
    <property type="entry name" value="T6A_TsaB"/>
</dbReference>
<dbReference type="PANTHER" id="PTHR11735:SF11">
    <property type="entry name" value="TRNA THREONYLCARBAMOYLADENOSINE BIOSYNTHESIS PROTEIN TSAB"/>
    <property type="match status" value="1"/>
</dbReference>
<proteinExistence type="predicted"/>